<keyword evidence="1" id="KW-1185">Reference proteome</keyword>
<dbReference type="AlphaFoldDB" id="A0A6P8X1L8"/>
<proteinExistence type="predicted"/>
<dbReference type="Proteomes" id="UP000515160">
    <property type="component" value="Chromosome 3"/>
</dbReference>
<protein>
    <submittedName>
        <fullName evidence="3">Protein ORD isoform X1</fullName>
    </submittedName>
    <submittedName>
        <fullName evidence="2">Protein ORD isoform X2</fullName>
    </submittedName>
</protein>
<evidence type="ECO:0000313" key="3">
    <source>
        <dbReference type="RefSeq" id="XP_051860782.1"/>
    </source>
</evidence>
<name>A0A6P8X1L8_DROAB</name>
<dbReference type="GeneID" id="117568409"/>
<organism evidence="1 2">
    <name type="scientific">Drosophila albomicans</name>
    <name type="common">Fruit fly</name>
    <dbReference type="NCBI Taxonomy" id="7291"/>
    <lineage>
        <taxon>Eukaryota</taxon>
        <taxon>Metazoa</taxon>
        <taxon>Ecdysozoa</taxon>
        <taxon>Arthropoda</taxon>
        <taxon>Hexapoda</taxon>
        <taxon>Insecta</taxon>
        <taxon>Pterygota</taxon>
        <taxon>Neoptera</taxon>
        <taxon>Endopterygota</taxon>
        <taxon>Diptera</taxon>
        <taxon>Brachycera</taxon>
        <taxon>Muscomorpha</taxon>
        <taxon>Ephydroidea</taxon>
        <taxon>Drosophilidae</taxon>
        <taxon>Drosophila</taxon>
    </lineage>
</organism>
<evidence type="ECO:0000313" key="2">
    <source>
        <dbReference type="RefSeq" id="XP_034104940.1"/>
    </source>
</evidence>
<dbReference type="RefSeq" id="XP_051860782.1">
    <property type="nucleotide sequence ID" value="XM_052004822.1"/>
</dbReference>
<evidence type="ECO:0000313" key="1">
    <source>
        <dbReference type="Proteomes" id="UP000515160"/>
    </source>
</evidence>
<dbReference type="RefSeq" id="XP_034104940.1">
    <property type="nucleotide sequence ID" value="XM_034249049.2"/>
</dbReference>
<gene>
    <name evidence="2 3" type="primary">LOC117568409</name>
</gene>
<dbReference type="OrthoDB" id="7972567at2759"/>
<reference evidence="2 3" key="1">
    <citation type="submission" date="2025-04" db="UniProtKB">
        <authorList>
            <consortium name="RefSeq"/>
        </authorList>
    </citation>
    <scope>IDENTIFICATION</scope>
    <source>
        <strain evidence="2 3">15112-1751.03</strain>
        <tissue evidence="2 3">Whole Adult</tissue>
    </source>
</reference>
<sequence>MSGVPTMRISTITIEDCLGCKKEHIKFPANDNVHLLLYKAGNQIRSGSLSTMAITPVVQAFKLMCSKEYATTASLQNLPQLQVGKGCVKMTLSLSHSNHSDVYLEDLDMGPSTSRQAFERQQLRLELENLKNSFERYEVSVVRRFDDVRTLDRVMIQINSGVWAEQTIIEFCDFFFVQPQDLPKVLVDAYKMNPTNWMKIIRGDTDSYSHFSEKGNPFETFAKLFHHEDYERNELLEQPASTCLFNREAIRLSERRFLLTVFDDVRKVFEYITCDEYSLYFFVPRLNCYTPLHGVNVNDFDLSNVRTIIKLTGDASALYWDHTDQNIMDILHVSFQLVLATLGTKTVIFLTHLEKLAEFTSLSSIKANFMNKMNVDNEYSTQWVCQRYLHRIIEVAQKLNIIVFIEFPFGLTLLPEPRNVIKCVEHYDTNTKSVFWNLSVHVPKNTERQIRNFSELMGFN</sequence>
<accession>A0A6P8X1L8</accession>